<gene>
    <name evidence="2" type="ORF">PSH57_10595</name>
</gene>
<sequence>MADNRESITLVVSINSNAVSGSQVPTVTASQDKSLTKSPVTTENSAVGNQKDTSSLSSLSRQLSESAVRAAARDSSLSRKELGEKASELLSKISGDGYFANKKANDAEVPDTQDPVLLARAENATQFVNGNGKNPFASMSSDQLSLIIYDDSGSFTTNERRAALSESSDREYAWQQKVVANAMAEYNGTGKLTKFFTAALEHYKDLPAIEQAQYPNSYEAKLQGWIALDFNYKTHTVEGKGSPQEVMDKVLNLDKQLFDDAGADTA</sequence>
<feature type="region of interest" description="Disordered" evidence="1">
    <location>
        <begin position="21"/>
        <end position="60"/>
    </location>
</feature>
<proteinExistence type="predicted"/>
<dbReference type="EMBL" id="CP117449">
    <property type="protein sequence ID" value="WLH14725.1"/>
    <property type="molecule type" value="Genomic_DNA"/>
</dbReference>
<dbReference type="Proteomes" id="UP001230339">
    <property type="component" value="Chromosome"/>
</dbReference>
<name>A0ABY9GH14_9PSED</name>
<feature type="compositionally biased region" description="Polar residues" evidence="1">
    <location>
        <begin position="21"/>
        <end position="53"/>
    </location>
</feature>
<accession>A0ABY9GH14</accession>
<reference evidence="2 3" key="1">
    <citation type="submission" date="2023-02" db="EMBL/GenBank/DDBJ databases">
        <title>Evolution of Hrp T3SS in non-pathogenic Pseudomonas fluorescens.</title>
        <authorList>
            <person name="Liao K."/>
            <person name="Wei H."/>
            <person name="Gu Y."/>
        </authorList>
    </citation>
    <scope>NUCLEOTIDE SEQUENCE [LARGE SCALE GENOMIC DNA]</scope>
    <source>
        <strain evidence="2 3">FP205</strain>
    </source>
</reference>
<dbReference type="RefSeq" id="WP_305389390.1">
    <property type="nucleotide sequence ID" value="NZ_CP117426.1"/>
</dbReference>
<organism evidence="2 3">
    <name type="scientific">Pseudomonas hefeiensis</name>
    <dbReference type="NCBI Taxonomy" id="2738125"/>
    <lineage>
        <taxon>Bacteria</taxon>
        <taxon>Pseudomonadati</taxon>
        <taxon>Pseudomonadota</taxon>
        <taxon>Gammaproteobacteria</taxon>
        <taxon>Pseudomonadales</taxon>
        <taxon>Pseudomonadaceae</taxon>
        <taxon>Pseudomonas</taxon>
    </lineage>
</organism>
<keyword evidence="3" id="KW-1185">Reference proteome</keyword>
<evidence type="ECO:0000313" key="2">
    <source>
        <dbReference type="EMBL" id="WLH14725.1"/>
    </source>
</evidence>
<protein>
    <submittedName>
        <fullName evidence="2">Uncharacterized protein</fullName>
    </submittedName>
</protein>
<evidence type="ECO:0000256" key="1">
    <source>
        <dbReference type="SAM" id="MobiDB-lite"/>
    </source>
</evidence>
<evidence type="ECO:0000313" key="3">
    <source>
        <dbReference type="Proteomes" id="UP001230339"/>
    </source>
</evidence>